<reference evidence="2" key="2">
    <citation type="submission" date="2021-04" db="EMBL/GenBank/DDBJ databases">
        <authorList>
            <person name="Gilroy R."/>
        </authorList>
    </citation>
    <scope>NUCLEOTIDE SEQUENCE</scope>
    <source>
        <strain evidence="2">G4-2901</strain>
    </source>
</reference>
<protein>
    <submittedName>
        <fullName evidence="2">Uncharacterized protein</fullName>
    </submittedName>
</protein>
<sequence>MRKREEKMLRKIRKILDDEQYEKWLEMKPKAPGKPLPGTDRPKPQDL</sequence>
<dbReference type="AlphaFoldDB" id="A0A948TE19"/>
<organism evidence="2 3">
    <name type="scientific">Candidatus Phocaeicola faecigallinarum</name>
    <dbReference type="NCBI Taxonomy" id="2838732"/>
    <lineage>
        <taxon>Bacteria</taxon>
        <taxon>Pseudomonadati</taxon>
        <taxon>Bacteroidota</taxon>
        <taxon>Bacteroidia</taxon>
        <taxon>Bacteroidales</taxon>
        <taxon>Bacteroidaceae</taxon>
        <taxon>Phocaeicola</taxon>
    </lineage>
</organism>
<evidence type="ECO:0000256" key="1">
    <source>
        <dbReference type="SAM" id="MobiDB-lite"/>
    </source>
</evidence>
<gene>
    <name evidence="2" type="ORF">H9777_13410</name>
</gene>
<reference evidence="2" key="1">
    <citation type="journal article" date="2021" name="PeerJ">
        <title>Extensive microbial diversity within the chicken gut microbiome revealed by metagenomics and culture.</title>
        <authorList>
            <person name="Gilroy R."/>
            <person name="Ravi A."/>
            <person name="Getino M."/>
            <person name="Pursley I."/>
            <person name="Horton D.L."/>
            <person name="Alikhan N.F."/>
            <person name="Baker D."/>
            <person name="Gharbi K."/>
            <person name="Hall N."/>
            <person name="Watson M."/>
            <person name="Adriaenssens E.M."/>
            <person name="Foster-Nyarko E."/>
            <person name="Jarju S."/>
            <person name="Secka A."/>
            <person name="Antonio M."/>
            <person name="Oren A."/>
            <person name="Chaudhuri R.R."/>
            <person name="La Ragione R."/>
            <person name="Hildebrand F."/>
            <person name="Pallen M.J."/>
        </authorList>
    </citation>
    <scope>NUCLEOTIDE SEQUENCE</scope>
    <source>
        <strain evidence="2">G4-2901</strain>
    </source>
</reference>
<evidence type="ECO:0000313" key="3">
    <source>
        <dbReference type="Proteomes" id="UP000783796"/>
    </source>
</evidence>
<dbReference type="Proteomes" id="UP000783796">
    <property type="component" value="Unassembled WGS sequence"/>
</dbReference>
<proteinExistence type="predicted"/>
<accession>A0A948TE19</accession>
<feature type="region of interest" description="Disordered" evidence="1">
    <location>
        <begin position="26"/>
        <end position="47"/>
    </location>
</feature>
<name>A0A948TE19_9BACT</name>
<dbReference type="EMBL" id="JAHLFW010000110">
    <property type="protein sequence ID" value="MBU3839276.1"/>
    <property type="molecule type" value="Genomic_DNA"/>
</dbReference>
<evidence type="ECO:0000313" key="2">
    <source>
        <dbReference type="EMBL" id="MBU3839276.1"/>
    </source>
</evidence>
<comment type="caution">
    <text evidence="2">The sequence shown here is derived from an EMBL/GenBank/DDBJ whole genome shotgun (WGS) entry which is preliminary data.</text>
</comment>